<evidence type="ECO:0000256" key="3">
    <source>
        <dbReference type="ARBA" id="ARBA00022801"/>
    </source>
</evidence>
<dbReference type="InterPro" id="IPR008979">
    <property type="entry name" value="Galactose-bd-like_sf"/>
</dbReference>
<keyword evidence="1" id="KW-0645">Protease</keyword>
<keyword evidence="2 4" id="KW-0732">Signal</keyword>
<dbReference type="Proteomes" id="UP000441333">
    <property type="component" value="Unassembled WGS sequence"/>
</dbReference>
<dbReference type="AlphaFoldDB" id="A0A6N6MBR9"/>
<feature type="domain" description="P/Homo B" evidence="5">
    <location>
        <begin position="655"/>
        <end position="806"/>
    </location>
</feature>
<evidence type="ECO:0000313" key="6">
    <source>
        <dbReference type="EMBL" id="KAB1068035.1"/>
    </source>
</evidence>
<dbReference type="PROSITE" id="PS51829">
    <property type="entry name" value="P_HOMO_B"/>
    <property type="match status" value="1"/>
</dbReference>
<dbReference type="Pfam" id="PF13583">
    <property type="entry name" value="Reprolysin_4"/>
    <property type="match status" value="1"/>
</dbReference>
<name>A0A6N6MBR9_9FLAO</name>
<dbReference type="SUPFAM" id="SSF49785">
    <property type="entry name" value="Galactose-binding domain-like"/>
    <property type="match status" value="1"/>
</dbReference>
<evidence type="ECO:0000256" key="2">
    <source>
        <dbReference type="ARBA" id="ARBA00022729"/>
    </source>
</evidence>
<organism evidence="6 7">
    <name type="scientific">Pseudotamlana haliotis</name>
    <dbReference type="NCBI Taxonomy" id="2614804"/>
    <lineage>
        <taxon>Bacteria</taxon>
        <taxon>Pseudomonadati</taxon>
        <taxon>Bacteroidota</taxon>
        <taxon>Flavobacteriia</taxon>
        <taxon>Flavobacteriales</taxon>
        <taxon>Flavobacteriaceae</taxon>
        <taxon>Pseudotamlana</taxon>
    </lineage>
</organism>
<dbReference type="SUPFAM" id="SSF55486">
    <property type="entry name" value="Metalloproteases ('zincins'), catalytic domain"/>
    <property type="match status" value="1"/>
</dbReference>
<dbReference type="Gene3D" id="2.60.40.10">
    <property type="entry name" value="Immunoglobulins"/>
    <property type="match status" value="1"/>
</dbReference>
<sequence>MKAKLHYVLTTAMLLFAFSAFAQANFFVKVNESQTLQKSGLSKTPTKGVYYQFDYDALSETLSSVSKKSTVTKTARLVLSFPRNNGEMERFEVLESPVMHPALQAKYPENKSFIAHSLERPSVRMRFSLSPDHGLSAMVLGGGKTLVYQPVKDQPNEILVTSKSHLTENVILNCASLEAELGQTAKTFETKNADDGKHRKYRIAISVTGEYAQANGGTLASVNAAINATLTNLNMVFENDFNVSLELIPSNDAVIYLNANTDPYTGLANYNQQLANTLDNEIGQANYDIGHLFAGINDANGNGTGDSGCLGCVCSSGGSYTAKTHKGAGYSTSATPYGINFDINYVAHEVAHQFGATHTWTHNEGEGFGSQMEPGSGSTILGYAGITGSYNLQLNSDPYFHAISIEQVTDFVKGTTCATVTDTGNTTPSVDAGEDLVLPIGTAFKLEGLASDPDGDVLTYAWEQFDENNAATTYPDANSSSSDAVLFRSYLPVENNIRYFPNLSDLRFGLNSGQWEKVPNVGRSADFRLTVRDNLLGGGANNHDDLRVTFNASYGPFEVTSQNREGITWVSGTTETVTWRVNSTNNLEGASHVNILLSVDGGMNYTEVLASNIPNNGAYTLVVPETPAPYCRLMVVPTDNHFFSINSHDFSINYTVDTNCTTYASSSNLGIGITDNGKAFTQSHTINVGDSATIEDINIGVNISHEYIGDLEFAVVSPSGTEVKLKYHEDCSSEVDILGVFDDEAERYNCFNSAAGIAWEPLNELLSQFDGENVSGDWTIRLGDYEAGDAGTLNSWFIEICNTTETNLDNPDNPNKDENLVVFPNPSEGDFILKMYNPSNNDIHIRVLDINNRLIYEETKVGLTNLEETLSLRQALSGMYILYVNNGVKTFTKKIVIR</sequence>
<reference evidence="6 7" key="1">
    <citation type="submission" date="2019-09" db="EMBL/GenBank/DDBJ databases">
        <authorList>
            <person name="Cao W.R."/>
        </authorList>
    </citation>
    <scope>NUCLEOTIDE SEQUENCE [LARGE SCALE GENOMIC DNA]</scope>
    <source>
        <strain evidence="6 7">B1N29</strain>
    </source>
</reference>
<dbReference type="EMBL" id="WAAT01000041">
    <property type="protein sequence ID" value="KAB1068035.1"/>
    <property type="molecule type" value="Genomic_DNA"/>
</dbReference>
<protein>
    <submittedName>
        <fullName evidence="6">T9SS type A sorting domain-containing protein</fullName>
    </submittedName>
</protein>
<evidence type="ECO:0000259" key="5">
    <source>
        <dbReference type="PROSITE" id="PS51829"/>
    </source>
</evidence>
<dbReference type="GO" id="GO:0004252">
    <property type="term" value="F:serine-type endopeptidase activity"/>
    <property type="evidence" value="ECO:0007669"/>
    <property type="project" value="InterPro"/>
</dbReference>
<dbReference type="InterPro" id="IPR002884">
    <property type="entry name" value="P_dom"/>
</dbReference>
<proteinExistence type="predicted"/>
<feature type="chain" id="PRO_5026753847" evidence="4">
    <location>
        <begin position="23"/>
        <end position="898"/>
    </location>
</feature>
<dbReference type="RefSeq" id="WP_150938532.1">
    <property type="nucleotide sequence ID" value="NZ_WAAT01000041.1"/>
</dbReference>
<accession>A0A6N6MBR9</accession>
<feature type="signal peptide" evidence="4">
    <location>
        <begin position="1"/>
        <end position="22"/>
    </location>
</feature>
<evidence type="ECO:0000256" key="1">
    <source>
        <dbReference type="ARBA" id="ARBA00022670"/>
    </source>
</evidence>
<dbReference type="Gene3D" id="2.60.120.260">
    <property type="entry name" value="Galactose-binding domain-like"/>
    <property type="match status" value="1"/>
</dbReference>
<keyword evidence="3" id="KW-0378">Hydrolase</keyword>
<dbReference type="Gene3D" id="3.40.390.10">
    <property type="entry name" value="Collagenase (Catalytic Domain)"/>
    <property type="match status" value="1"/>
</dbReference>
<dbReference type="GO" id="GO:0006508">
    <property type="term" value="P:proteolysis"/>
    <property type="evidence" value="ECO:0007669"/>
    <property type="project" value="UniProtKB-KW"/>
</dbReference>
<evidence type="ECO:0000256" key="4">
    <source>
        <dbReference type="SAM" id="SignalP"/>
    </source>
</evidence>
<evidence type="ECO:0000313" key="7">
    <source>
        <dbReference type="Proteomes" id="UP000441333"/>
    </source>
</evidence>
<dbReference type="Pfam" id="PF01483">
    <property type="entry name" value="P_proprotein"/>
    <property type="match status" value="1"/>
</dbReference>
<gene>
    <name evidence="6" type="ORF">F6U93_07810</name>
</gene>
<dbReference type="InterPro" id="IPR013783">
    <property type="entry name" value="Ig-like_fold"/>
</dbReference>
<dbReference type="Pfam" id="PF18962">
    <property type="entry name" value="Por_Secre_tail"/>
    <property type="match status" value="1"/>
</dbReference>
<comment type="caution">
    <text evidence="6">The sequence shown here is derived from an EMBL/GenBank/DDBJ whole genome shotgun (WGS) entry which is preliminary data.</text>
</comment>
<dbReference type="InterPro" id="IPR026444">
    <property type="entry name" value="Secre_tail"/>
</dbReference>
<keyword evidence="7" id="KW-1185">Reference proteome</keyword>
<dbReference type="GO" id="GO:0008237">
    <property type="term" value="F:metallopeptidase activity"/>
    <property type="evidence" value="ECO:0007669"/>
    <property type="project" value="InterPro"/>
</dbReference>
<dbReference type="NCBIfam" id="TIGR04183">
    <property type="entry name" value="Por_Secre_tail"/>
    <property type="match status" value="1"/>
</dbReference>
<dbReference type="InterPro" id="IPR024079">
    <property type="entry name" value="MetalloPept_cat_dom_sf"/>
</dbReference>